<proteinExistence type="predicted"/>
<keyword evidence="3" id="KW-1185">Reference proteome</keyword>
<dbReference type="GO" id="GO:0016020">
    <property type="term" value="C:membrane"/>
    <property type="evidence" value="ECO:0007669"/>
    <property type="project" value="InterPro"/>
</dbReference>
<dbReference type="GO" id="GO:0000747">
    <property type="term" value="P:conjugation with cellular fusion"/>
    <property type="evidence" value="ECO:0007669"/>
    <property type="project" value="TreeGrafter"/>
</dbReference>
<organism evidence="2 3">
    <name type="scientific">Clonostachys chloroleuca</name>
    <dbReference type="NCBI Taxonomy" id="1926264"/>
    <lineage>
        <taxon>Eukaryota</taxon>
        <taxon>Fungi</taxon>
        <taxon>Dikarya</taxon>
        <taxon>Ascomycota</taxon>
        <taxon>Pezizomycotina</taxon>
        <taxon>Sordariomycetes</taxon>
        <taxon>Hypocreomycetidae</taxon>
        <taxon>Hypocreales</taxon>
        <taxon>Bionectriaceae</taxon>
        <taxon>Clonostachys</taxon>
    </lineage>
</organism>
<keyword evidence="1" id="KW-0472">Membrane</keyword>
<dbReference type="PANTHER" id="PTHR28092:SF1">
    <property type="entry name" value="FACTOR-INDUCED GENE 1 PROTEIN"/>
    <property type="match status" value="1"/>
</dbReference>
<evidence type="ECO:0000313" key="3">
    <source>
        <dbReference type="Proteomes" id="UP001160390"/>
    </source>
</evidence>
<name>A0AA35MC23_9HYPO</name>
<dbReference type="PANTHER" id="PTHR28092">
    <property type="entry name" value="FACTOR-INDUCED GENE 1 PROTEIN"/>
    <property type="match status" value="1"/>
</dbReference>
<reference evidence="2" key="1">
    <citation type="submission" date="2023-01" db="EMBL/GenBank/DDBJ databases">
        <authorList>
            <person name="Piombo E."/>
        </authorList>
    </citation>
    <scope>NUCLEOTIDE SEQUENCE</scope>
</reference>
<dbReference type="Pfam" id="PF12351">
    <property type="entry name" value="Fig1"/>
    <property type="match status" value="1"/>
</dbReference>
<feature type="transmembrane region" description="Helical" evidence="1">
    <location>
        <begin position="216"/>
        <end position="236"/>
    </location>
</feature>
<dbReference type="InterPro" id="IPR033481">
    <property type="entry name" value="Dni1/Fig1"/>
</dbReference>
<evidence type="ECO:0000256" key="1">
    <source>
        <dbReference type="SAM" id="Phobius"/>
    </source>
</evidence>
<feature type="transmembrane region" description="Helical" evidence="1">
    <location>
        <begin position="23"/>
        <end position="47"/>
    </location>
</feature>
<dbReference type="AlphaFoldDB" id="A0AA35MC23"/>
<comment type="caution">
    <text evidence="2">The sequence shown here is derived from an EMBL/GenBank/DDBJ whole genome shotgun (WGS) entry which is preliminary data.</text>
</comment>
<keyword evidence="1" id="KW-0812">Transmembrane</keyword>
<feature type="transmembrane region" description="Helical" evidence="1">
    <location>
        <begin position="248"/>
        <end position="265"/>
    </location>
</feature>
<dbReference type="Proteomes" id="UP001160390">
    <property type="component" value="Unassembled WGS sequence"/>
</dbReference>
<dbReference type="GO" id="GO:0043332">
    <property type="term" value="C:mating projection tip"/>
    <property type="evidence" value="ECO:0007669"/>
    <property type="project" value="TreeGrafter"/>
</dbReference>
<protein>
    <submittedName>
        <fullName evidence="2">Uncharacterized protein</fullName>
    </submittedName>
</protein>
<sequence length="292" mass="31292">MSRSSSALSSSRLSRVATRVESLLIRLFPSLGYHHLLMGLVAVAIILQCRYSNFPISTFGAILVAGCTSESLNGIFIFSLAYTNGEAQRNSISSQVNPNASYILSSLAGNETSLHIRAGYLGMCLTSGKGWICSRSSEQLATFIIQSKAADPLNLIFVAEKFRSEVVFVGLWFVSIAFSFISFCILWGRTGFKRESLSDDGSERAVAGKRNNVPPIMVIVMCISSIMALLSGFWQHMAGVAASTMTDAFTYGAASGGLGVGAMVLGWVSFFLLAVALLGLTVIVIAIHLLNM</sequence>
<keyword evidence="1" id="KW-1133">Transmembrane helix</keyword>
<feature type="transmembrane region" description="Helical" evidence="1">
    <location>
        <begin position="166"/>
        <end position="188"/>
    </location>
</feature>
<evidence type="ECO:0000313" key="2">
    <source>
        <dbReference type="EMBL" id="CAI6094373.1"/>
    </source>
</evidence>
<accession>A0AA35MC23</accession>
<feature type="transmembrane region" description="Helical" evidence="1">
    <location>
        <begin position="59"/>
        <end position="82"/>
    </location>
</feature>
<gene>
    <name evidence="2" type="ORF">CCHLO57077_00009200</name>
</gene>
<feature type="transmembrane region" description="Helical" evidence="1">
    <location>
        <begin position="271"/>
        <end position="290"/>
    </location>
</feature>
<dbReference type="EMBL" id="CABFNP030001256">
    <property type="protein sequence ID" value="CAI6094373.1"/>
    <property type="molecule type" value="Genomic_DNA"/>
</dbReference>